<accession>A0A1H7RYV0</accession>
<evidence type="ECO:0000256" key="7">
    <source>
        <dbReference type="ARBA" id="ARBA00022777"/>
    </source>
</evidence>
<keyword evidence="15" id="KW-1185">Reference proteome</keyword>
<keyword evidence="6" id="KW-0547">Nucleotide-binding</keyword>
<dbReference type="NCBIfam" id="NF041645">
    <property type="entry name" value="prot_kin_PA4780"/>
    <property type="match status" value="1"/>
</dbReference>
<keyword evidence="4" id="KW-0808">Transferase</keyword>
<name>A0A1H7RYV0_9GAMM</name>
<evidence type="ECO:0000259" key="13">
    <source>
        <dbReference type="SMART" id="SM00090"/>
    </source>
</evidence>
<dbReference type="SUPFAM" id="SSF56112">
    <property type="entry name" value="Protein kinase-like (PK-like)"/>
    <property type="match status" value="1"/>
</dbReference>
<dbReference type="Pfam" id="PF01163">
    <property type="entry name" value="RIO1"/>
    <property type="match status" value="1"/>
</dbReference>
<dbReference type="GO" id="GO:0004674">
    <property type="term" value="F:protein serine/threonine kinase activity"/>
    <property type="evidence" value="ECO:0007669"/>
    <property type="project" value="UniProtKB-KW"/>
</dbReference>
<dbReference type="InterPro" id="IPR018934">
    <property type="entry name" value="RIO_dom"/>
</dbReference>
<evidence type="ECO:0000256" key="3">
    <source>
        <dbReference type="ARBA" id="ARBA00022527"/>
    </source>
</evidence>
<comment type="catalytic activity">
    <reaction evidence="11">
        <text>L-seryl-[protein] + ATP = O-phospho-L-seryl-[protein] + ADP + H(+)</text>
        <dbReference type="Rhea" id="RHEA:17989"/>
        <dbReference type="Rhea" id="RHEA-COMP:9863"/>
        <dbReference type="Rhea" id="RHEA-COMP:11604"/>
        <dbReference type="ChEBI" id="CHEBI:15378"/>
        <dbReference type="ChEBI" id="CHEBI:29999"/>
        <dbReference type="ChEBI" id="CHEBI:30616"/>
        <dbReference type="ChEBI" id="CHEBI:83421"/>
        <dbReference type="ChEBI" id="CHEBI:456216"/>
        <dbReference type="EC" id="2.7.11.1"/>
    </reaction>
</comment>
<dbReference type="PANTHER" id="PTHR45723">
    <property type="entry name" value="SERINE/THREONINE-PROTEIN KINASE RIO1"/>
    <property type="match status" value="1"/>
</dbReference>
<dbReference type="InterPro" id="IPR018935">
    <property type="entry name" value="RIO_kinase_CS"/>
</dbReference>
<dbReference type="RefSeq" id="WP_085285375.1">
    <property type="nucleotide sequence ID" value="NZ_FOBI01000016.1"/>
</dbReference>
<evidence type="ECO:0000313" key="14">
    <source>
        <dbReference type="EMBL" id="SEL65278.1"/>
    </source>
</evidence>
<dbReference type="AlphaFoldDB" id="A0A1H7RYV0"/>
<evidence type="ECO:0000256" key="5">
    <source>
        <dbReference type="ARBA" id="ARBA00022723"/>
    </source>
</evidence>
<comment type="catalytic activity">
    <reaction evidence="10">
        <text>L-threonyl-[protein] + ATP = O-phospho-L-threonyl-[protein] + ADP + H(+)</text>
        <dbReference type="Rhea" id="RHEA:46608"/>
        <dbReference type="Rhea" id="RHEA-COMP:11060"/>
        <dbReference type="Rhea" id="RHEA-COMP:11605"/>
        <dbReference type="ChEBI" id="CHEBI:15378"/>
        <dbReference type="ChEBI" id="CHEBI:30013"/>
        <dbReference type="ChEBI" id="CHEBI:30616"/>
        <dbReference type="ChEBI" id="CHEBI:61977"/>
        <dbReference type="ChEBI" id="CHEBI:456216"/>
        <dbReference type="EC" id="2.7.11.1"/>
    </reaction>
</comment>
<evidence type="ECO:0000256" key="6">
    <source>
        <dbReference type="ARBA" id="ARBA00022741"/>
    </source>
</evidence>
<dbReference type="EMBL" id="FOBI01000016">
    <property type="protein sequence ID" value="SEL65278.1"/>
    <property type="molecule type" value="Genomic_DNA"/>
</dbReference>
<evidence type="ECO:0000256" key="8">
    <source>
        <dbReference type="ARBA" id="ARBA00022840"/>
    </source>
</evidence>
<gene>
    <name evidence="14" type="ORF">SAMN05216262_11659</name>
</gene>
<keyword evidence="8" id="KW-0067">ATP-binding</keyword>
<organism evidence="14 15">
    <name type="scientific">Colwellia chukchiensis</name>
    <dbReference type="NCBI Taxonomy" id="641665"/>
    <lineage>
        <taxon>Bacteria</taxon>
        <taxon>Pseudomonadati</taxon>
        <taxon>Pseudomonadota</taxon>
        <taxon>Gammaproteobacteria</taxon>
        <taxon>Alteromonadales</taxon>
        <taxon>Colwelliaceae</taxon>
        <taxon>Colwellia</taxon>
    </lineage>
</organism>
<feature type="region of interest" description="Disordered" evidence="12">
    <location>
        <begin position="60"/>
        <end position="85"/>
    </location>
</feature>
<evidence type="ECO:0000256" key="9">
    <source>
        <dbReference type="ARBA" id="ARBA00022842"/>
    </source>
</evidence>
<keyword evidence="3" id="KW-0723">Serine/threonine-protein kinase</keyword>
<dbReference type="EC" id="2.7.11.1" evidence="2"/>
<feature type="domain" description="RIO kinase" evidence="13">
    <location>
        <begin position="5"/>
        <end position="235"/>
    </location>
</feature>
<dbReference type="GO" id="GO:0046872">
    <property type="term" value="F:metal ion binding"/>
    <property type="evidence" value="ECO:0007669"/>
    <property type="project" value="UniProtKB-KW"/>
</dbReference>
<keyword evidence="5" id="KW-0479">Metal-binding</keyword>
<dbReference type="PROSITE" id="PS01245">
    <property type="entry name" value="RIO1"/>
    <property type="match status" value="1"/>
</dbReference>
<evidence type="ECO:0000256" key="1">
    <source>
        <dbReference type="ARBA" id="ARBA00009196"/>
    </source>
</evidence>
<evidence type="ECO:0000256" key="11">
    <source>
        <dbReference type="ARBA" id="ARBA00048679"/>
    </source>
</evidence>
<dbReference type="GO" id="GO:0005524">
    <property type="term" value="F:ATP binding"/>
    <property type="evidence" value="ECO:0007669"/>
    <property type="project" value="UniProtKB-KW"/>
</dbReference>
<dbReference type="InterPro" id="IPR000687">
    <property type="entry name" value="RIO_kinase"/>
</dbReference>
<dbReference type="STRING" id="641665.GCA_002104455_00982"/>
<dbReference type="InterPro" id="IPR048148">
    <property type="entry name" value="Prot_kin_PA4780"/>
</dbReference>
<evidence type="ECO:0000256" key="4">
    <source>
        <dbReference type="ARBA" id="ARBA00022679"/>
    </source>
</evidence>
<evidence type="ECO:0000256" key="12">
    <source>
        <dbReference type="SAM" id="MobiDB-lite"/>
    </source>
</evidence>
<dbReference type="OrthoDB" id="9795258at2"/>
<dbReference type="Proteomes" id="UP000199297">
    <property type="component" value="Unassembled WGS sequence"/>
</dbReference>
<reference evidence="15" key="1">
    <citation type="submission" date="2016-10" db="EMBL/GenBank/DDBJ databases">
        <authorList>
            <person name="Varghese N."/>
            <person name="Submissions S."/>
        </authorList>
    </citation>
    <scope>NUCLEOTIDE SEQUENCE [LARGE SCALE GENOMIC DNA]</scope>
    <source>
        <strain evidence="15">CGMCC 1.9127</strain>
    </source>
</reference>
<keyword evidence="7 14" id="KW-0418">Kinase</keyword>
<proteinExistence type="inferred from homology"/>
<evidence type="ECO:0000256" key="10">
    <source>
        <dbReference type="ARBA" id="ARBA00047899"/>
    </source>
</evidence>
<protein>
    <recommendedName>
        <fullName evidence="2">non-specific serine/threonine protein kinase</fullName>
        <ecNumber evidence="2">2.7.11.1</ecNumber>
    </recommendedName>
</protein>
<dbReference type="InterPro" id="IPR051272">
    <property type="entry name" value="RIO-type_Ser/Thr_kinase"/>
</dbReference>
<evidence type="ECO:0000256" key="2">
    <source>
        <dbReference type="ARBA" id="ARBA00012513"/>
    </source>
</evidence>
<sequence length="288" mass="31777">MKVPKRLQPLVEDGLIDNVISQLMSGKEATVYVVRCGDDIRCAKVYKEAIKRSFKKAAQYQEGRKSRNSRRARAMEKGSKYGRSQQESAWQNAEVDALYTLAAAGVRVPQPYGCFDGVLLMELVTDAQGDVAPRLNDVVMSAEQAQEDHALVMHYVKLMLCAGIIHGDLSEFNVLVNDYGPVIIDLPQAVDAAANNNAKAMLMRDIDNMTHYYSQFCPALKDSQYGQEMWALFARGELSPESKLTGLYQANTAPANVDTVLEEIKAAFAEEAARVARISAANAIDPEH</sequence>
<keyword evidence="9" id="KW-0460">Magnesium</keyword>
<evidence type="ECO:0000313" key="15">
    <source>
        <dbReference type="Proteomes" id="UP000199297"/>
    </source>
</evidence>
<dbReference type="Gene3D" id="3.30.200.20">
    <property type="entry name" value="Phosphorylase Kinase, domain 1"/>
    <property type="match status" value="1"/>
</dbReference>
<dbReference type="SMART" id="SM00090">
    <property type="entry name" value="RIO"/>
    <property type="match status" value="1"/>
</dbReference>
<comment type="similarity">
    <text evidence="1">Belongs to the protein kinase superfamily. RIO-type Ser/Thr kinase family.</text>
</comment>
<dbReference type="Gene3D" id="1.10.510.10">
    <property type="entry name" value="Transferase(Phosphotransferase) domain 1"/>
    <property type="match status" value="1"/>
</dbReference>
<dbReference type="InterPro" id="IPR011009">
    <property type="entry name" value="Kinase-like_dom_sf"/>
</dbReference>